<proteinExistence type="predicted"/>
<dbReference type="KEGG" id="halt:IM660_13165"/>
<dbReference type="RefSeq" id="WP_193496126.1">
    <property type="nucleotide sequence ID" value="NZ_CP063169.1"/>
</dbReference>
<dbReference type="EMBL" id="CP063169">
    <property type="protein sequence ID" value="QOR69619.1"/>
    <property type="molecule type" value="Genomic_DNA"/>
</dbReference>
<accession>A0A7M1SPY6</accession>
<gene>
    <name evidence="2" type="ORF">IM660_13165</name>
</gene>
<dbReference type="AlphaFoldDB" id="A0A7M1SPY6"/>
<keyword evidence="3" id="KW-1185">Reference proteome</keyword>
<dbReference type="Proteomes" id="UP000593758">
    <property type="component" value="Chromosome"/>
</dbReference>
<evidence type="ECO:0000313" key="3">
    <source>
        <dbReference type="Proteomes" id="UP000593758"/>
    </source>
</evidence>
<sequence>MGGVSEERFRRLARSSPWLWQRVAFTASWRGPHAGEPVRAWIERPARMRVEDLQGQLLEEEPPTRQPDRPRAQLTTTFGWSPLPPDMRQPMTPSVPSAPRPRFADDGLVAERFGDEYDHDVPMYVNYHWVAMFDARELADSHSPRDGTWRPGTLIESVREVTHHGRPAWEAVLRPTADYDPRCSCCPLLDCAVAAAEYLRPDEPRREGGYATRFEVRLDSATGICVSTRELDGPRCGDGHDVRIEAAHDQAR</sequence>
<feature type="region of interest" description="Disordered" evidence="1">
    <location>
        <begin position="78"/>
        <end position="101"/>
    </location>
</feature>
<evidence type="ECO:0000256" key="1">
    <source>
        <dbReference type="SAM" id="MobiDB-lite"/>
    </source>
</evidence>
<name>A0A7M1SPY6_9MICO</name>
<organism evidence="2 3">
    <name type="scientific">Ruania alkalisoli</name>
    <dbReference type="NCBI Taxonomy" id="2779775"/>
    <lineage>
        <taxon>Bacteria</taxon>
        <taxon>Bacillati</taxon>
        <taxon>Actinomycetota</taxon>
        <taxon>Actinomycetes</taxon>
        <taxon>Micrococcales</taxon>
        <taxon>Ruaniaceae</taxon>
        <taxon>Ruania</taxon>
    </lineage>
</organism>
<protein>
    <submittedName>
        <fullName evidence="2">Uncharacterized protein</fullName>
    </submittedName>
</protein>
<evidence type="ECO:0000313" key="2">
    <source>
        <dbReference type="EMBL" id="QOR69619.1"/>
    </source>
</evidence>
<reference evidence="2 3" key="1">
    <citation type="submission" date="2020-10" db="EMBL/GenBank/DDBJ databases">
        <title>Haloactinobacterium sp. RN3S43, a bacterium isolated from saline soil.</title>
        <authorList>
            <person name="Sun J.-Q."/>
        </authorList>
    </citation>
    <scope>NUCLEOTIDE SEQUENCE [LARGE SCALE GENOMIC DNA]</scope>
    <source>
        <strain evidence="2 3">RN3S43</strain>
    </source>
</reference>